<proteinExistence type="predicted"/>
<protein>
    <submittedName>
        <fullName evidence="1">Uncharacterized protein</fullName>
    </submittedName>
</protein>
<gene>
    <name evidence="1" type="ORF">FSB_LOCUS21516</name>
</gene>
<organism evidence="1">
    <name type="scientific">Fagus sylvatica</name>
    <name type="common">Beechnut</name>
    <dbReference type="NCBI Taxonomy" id="28930"/>
    <lineage>
        <taxon>Eukaryota</taxon>
        <taxon>Viridiplantae</taxon>
        <taxon>Streptophyta</taxon>
        <taxon>Embryophyta</taxon>
        <taxon>Tracheophyta</taxon>
        <taxon>Spermatophyta</taxon>
        <taxon>Magnoliopsida</taxon>
        <taxon>eudicotyledons</taxon>
        <taxon>Gunneridae</taxon>
        <taxon>Pentapetalae</taxon>
        <taxon>rosids</taxon>
        <taxon>fabids</taxon>
        <taxon>Fagales</taxon>
        <taxon>Fagaceae</taxon>
        <taxon>Fagus</taxon>
    </lineage>
</organism>
<reference evidence="1" key="1">
    <citation type="submission" date="2018-02" db="EMBL/GenBank/DDBJ databases">
        <authorList>
            <person name="Cohen D.B."/>
            <person name="Kent A.D."/>
        </authorList>
    </citation>
    <scope>NUCLEOTIDE SEQUENCE</scope>
</reference>
<sequence>MSTSSVGSWANSSPITGTSLPGMTSAWTGYSLAATSTCSVWAIPASKSVSITEFSSIAQTEHGEVAASEDLVTADVIPGSDVSVIEEELAQDPADDVDMADAHDSYDEVLAETEDNVAGAQAVDVEVTTPVTAHTSPTKTAGSGNEAVAEEERIYQSAAVESAIRGQPGLLSAARPAISRTSVLADMDAFFREFDPLWKKYGSCSSYFRLGVHVGSSMLTLLCCVLAHMEHTRLEDITEVHILEWKAVVQEAIEGGFRFGFILDYLRRLAHGMFSRRVLAELREAEARVATLRDALNIVVPNPWDLASARRASAESDGEIWETAE</sequence>
<accession>A0A2N9G3I1</accession>
<name>A0A2N9G3I1_FAGSY</name>
<dbReference type="AlphaFoldDB" id="A0A2N9G3I1"/>
<evidence type="ECO:0000313" key="1">
    <source>
        <dbReference type="EMBL" id="SPC93634.1"/>
    </source>
</evidence>
<dbReference type="EMBL" id="OIVN01001411">
    <property type="protein sequence ID" value="SPC93634.1"/>
    <property type="molecule type" value="Genomic_DNA"/>
</dbReference>